<organism evidence="4 5">
    <name type="scientific">Diatrype stigma</name>
    <dbReference type="NCBI Taxonomy" id="117547"/>
    <lineage>
        <taxon>Eukaryota</taxon>
        <taxon>Fungi</taxon>
        <taxon>Dikarya</taxon>
        <taxon>Ascomycota</taxon>
        <taxon>Pezizomycotina</taxon>
        <taxon>Sordariomycetes</taxon>
        <taxon>Xylariomycetidae</taxon>
        <taxon>Xylariales</taxon>
        <taxon>Diatrypaceae</taxon>
        <taxon>Diatrype</taxon>
    </lineage>
</organism>
<dbReference type="EMBL" id="JAKJXP020000062">
    <property type="protein sequence ID" value="KAK7750528.1"/>
    <property type="molecule type" value="Genomic_DNA"/>
</dbReference>
<evidence type="ECO:0000259" key="3">
    <source>
        <dbReference type="Pfam" id="PF00857"/>
    </source>
</evidence>
<gene>
    <name evidence="4" type="ORF">SLS62_007504</name>
</gene>
<dbReference type="Pfam" id="PF00857">
    <property type="entry name" value="Isochorismatase"/>
    <property type="match status" value="2"/>
</dbReference>
<comment type="similarity">
    <text evidence="1">Belongs to the isochorismatase family.</text>
</comment>
<evidence type="ECO:0000256" key="1">
    <source>
        <dbReference type="ARBA" id="ARBA00006336"/>
    </source>
</evidence>
<dbReference type="PANTHER" id="PTHR43540:SF1">
    <property type="entry name" value="ISOCHORISMATASE HYDROLASE"/>
    <property type="match status" value="1"/>
</dbReference>
<evidence type="ECO:0000256" key="2">
    <source>
        <dbReference type="ARBA" id="ARBA00022801"/>
    </source>
</evidence>
<dbReference type="InterPro" id="IPR000868">
    <property type="entry name" value="Isochorismatase-like_dom"/>
</dbReference>
<dbReference type="Proteomes" id="UP001320420">
    <property type="component" value="Unassembled WGS sequence"/>
</dbReference>
<dbReference type="Gene3D" id="3.40.50.850">
    <property type="entry name" value="Isochorismatase-like"/>
    <property type="match status" value="1"/>
</dbReference>
<dbReference type="AlphaFoldDB" id="A0AAN9YM82"/>
<dbReference type="SUPFAM" id="SSF52499">
    <property type="entry name" value="Isochorismatase-like hydrolases"/>
    <property type="match status" value="1"/>
</dbReference>
<evidence type="ECO:0000313" key="4">
    <source>
        <dbReference type="EMBL" id="KAK7750528.1"/>
    </source>
</evidence>
<evidence type="ECO:0000313" key="5">
    <source>
        <dbReference type="Proteomes" id="UP001320420"/>
    </source>
</evidence>
<dbReference type="PANTHER" id="PTHR43540">
    <property type="entry name" value="PEROXYUREIDOACRYLATE/UREIDOACRYLATE AMIDOHYDROLASE-RELATED"/>
    <property type="match status" value="1"/>
</dbReference>
<dbReference type="InterPro" id="IPR050272">
    <property type="entry name" value="Isochorismatase-like_hydrls"/>
</dbReference>
<protein>
    <recommendedName>
        <fullName evidence="3">Isochorismatase-like domain-containing protein</fullName>
    </recommendedName>
</protein>
<dbReference type="GO" id="GO:0016787">
    <property type="term" value="F:hydrolase activity"/>
    <property type="evidence" value="ECO:0007669"/>
    <property type="project" value="UniProtKB-KW"/>
</dbReference>
<proteinExistence type="inferred from homology"/>
<accession>A0AAN9YM82</accession>
<name>A0AAN9YM82_9PEZI</name>
<keyword evidence="5" id="KW-1185">Reference proteome</keyword>
<keyword evidence="2" id="KW-0378">Hydrolase</keyword>
<comment type="caution">
    <text evidence="4">The sequence shown here is derived from an EMBL/GenBank/DDBJ whole genome shotgun (WGS) entry which is preliminary data.</text>
</comment>
<feature type="domain" description="Isochorismatase-like" evidence="3">
    <location>
        <begin position="125"/>
        <end position="205"/>
    </location>
</feature>
<dbReference type="InterPro" id="IPR036380">
    <property type="entry name" value="Isochorismatase-like_sf"/>
</dbReference>
<feature type="domain" description="Isochorismatase-like" evidence="3">
    <location>
        <begin position="17"/>
        <end position="79"/>
    </location>
</feature>
<reference evidence="4 5" key="1">
    <citation type="submission" date="2024-02" db="EMBL/GenBank/DDBJ databases">
        <title>De novo assembly and annotation of 12 fungi associated with fruit tree decline syndrome in Ontario, Canada.</title>
        <authorList>
            <person name="Sulman M."/>
            <person name="Ellouze W."/>
            <person name="Ilyukhin E."/>
        </authorList>
    </citation>
    <scope>NUCLEOTIDE SEQUENCE [LARGE SCALE GENOMIC DNA]</scope>
    <source>
        <strain evidence="4 5">M11/M66-122</strain>
    </source>
</reference>
<sequence>MATTEPWKPSSYSPSKTALLLLDYENAHVDMIQDPSRKDAVVNSTKRLLTTARKNNVAIVHCLMDTKMDPPATSKGTEKWLSMIKPALSAMPEMAVEYGGFAMTAAADSVGNGHESTSYRNPGYLSAFAAEGFLPLLRDKLGVGHLIMAGITTSGPVLGTALHATDLDFVVTVVEDASWDPSEHVHRALIDTVIPTLAWVSSTEEAVGYMGS</sequence>